<sequence length="90" mass="9949">MRLSLELVHSLAEEPRGKAGSRFVPLMTLRDLRRIFSSGGAWFHLGVPPSRICSFTGIYCLLLSRRSGSRAHVSPAFKASRRLGLLLPEG</sequence>
<gene>
    <name evidence="1" type="ORF">F2Q70_00028009</name>
</gene>
<proteinExistence type="predicted"/>
<name>A0A8S9L775_BRACR</name>
<protein>
    <submittedName>
        <fullName evidence="1">Uncharacterized protein</fullName>
    </submittedName>
</protein>
<comment type="caution">
    <text evidence="1">The sequence shown here is derived from an EMBL/GenBank/DDBJ whole genome shotgun (WGS) entry which is preliminary data.</text>
</comment>
<dbReference type="AlphaFoldDB" id="A0A8S9L775"/>
<organism evidence="1">
    <name type="scientific">Brassica cretica</name>
    <name type="common">Mustard</name>
    <dbReference type="NCBI Taxonomy" id="69181"/>
    <lineage>
        <taxon>Eukaryota</taxon>
        <taxon>Viridiplantae</taxon>
        <taxon>Streptophyta</taxon>
        <taxon>Embryophyta</taxon>
        <taxon>Tracheophyta</taxon>
        <taxon>Spermatophyta</taxon>
        <taxon>Magnoliopsida</taxon>
        <taxon>eudicotyledons</taxon>
        <taxon>Gunneridae</taxon>
        <taxon>Pentapetalae</taxon>
        <taxon>rosids</taxon>
        <taxon>malvids</taxon>
        <taxon>Brassicales</taxon>
        <taxon>Brassicaceae</taxon>
        <taxon>Brassiceae</taxon>
        <taxon>Brassica</taxon>
    </lineage>
</organism>
<dbReference type="EMBL" id="QGKY02000094">
    <property type="protein sequence ID" value="KAF2602309.1"/>
    <property type="molecule type" value="Genomic_DNA"/>
</dbReference>
<accession>A0A8S9L775</accession>
<evidence type="ECO:0000313" key="1">
    <source>
        <dbReference type="EMBL" id="KAF2602309.1"/>
    </source>
</evidence>
<reference evidence="1" key="1">
    <citation type="submission" date="2019-12" db="EMBL/GenBank/DDBJ databases">
        <title>Genome sequencing and annotation of Brassica cretica.</title>
        <authorList>
            <person name="Studholme D.J."/>
            <person name="Sarris P.F."/>
        </authorList>
    </citation>
    <scope>NUCLEOTIDE SEQUENCE</scope>
    <source>
        <strain evidence="1">PFS-102/07</strain>
        <tissue evidence="1">Leaf</tissue>
    </source>
</reference>